<accession>A0ABN1U8L2</accession>
<dbReference type="Proteomes" id="UP001499987">
    <property type="component" value="Unassembled WGS sequence"/>
</dbReference>
<keyword evidence="4" id="KW-1185">Reference proteome</keyword>
<feature type="transmembrane region" description="Helical" evidence="2">
    <location>
        <begin position="57"/>
        <end position="78"/>
    </location>
</feature>
<organism evidence="3 4">
    <name type="scientific">Kitasatospora arboriphila</name>
    <dbReference type="NCBI Taxonomy" id="258052"/>
    <lineage>
        <taxon>Bacteria</taxon>
        <taxon>Bacillati</taxon>
        <taxon>Actinomycetota</taxon>
        <taxon>Actinomycetes</taxon>
        <taxon>Kitasatosporales</taxon>
        <taxon>Streptomycetaceae</taxon>
        <taxon>Kitasatospora</taxon>
    </lineage>
</organism>
<keyword evidence="2" id="KW-0472">Membrane</keyword>
<evidence type="ECO:0000313" key="4">
    <source>
        <dbReference type="Proteomes" id="UP001499987"/>
    </source>
</evidence>
<keyword evidence="2" id="KW-0812">Transmembrane</keyword>
<feature type="region of interest" description="Disordered" evidence="1">
    <location>
        <begin position="219"/>
        <end position="248"/>
    </location>
</feature>
<comment type="caution">
    <text evidence="3">The sequence shown here is derived from an EMBL/GenBank/DDBJ whole genome shotgun (WGS) entry which is preliminary data.</text>
</comment>
<protein>
    <submittedName>
        <fullName evidence="3">Uncharacterized protein</fullName>
    </submittedName>
</protein>
<evidence type="ECO:0000256" key="1">
    <source>
        <dbReference type="SAM" id="MobiDB-lite"/>
    </source>
</evidence>
<dbReference type="EMBL" id="BAAALD010000189">
    <property type="protein sequence ID" value="GAA1128908.1"/>
    <property type="molecule type" value="Genomic_DNA"/>
</dbReference>
<gene>
    <name evidence="3" type="ORF">GCM10009663_77670</name>
</gene>
<keyword evidence="2" id="KW-1133">Transmembrane helix</keyword>
<reference evidence="3 4" key="1">
    <citation type="journal article" date="2019" name="Int. J. Syst. Evol. Microbiol.">
        <title>The Global Catalogue of Microorganisms (GCM) 10K type strain sequencing project: providing services to taxonomists for standard genome sequencing and annotation.</title>
        <authorList>
            <consortium name="The Broad Institute Genomics Platform"/>
            <consortium name="The Broad Institute Genome Sequencing Center for Infectious Disease"/>
            <person name="Wu L."/>
            <person name="Ma J."/>
        </authorList>
    </citation>
    <scope>NUCLEOTIDE SEQUENCE [LARGE SCALE GENOMIC DNA]</scope>
    <source>
        <strain evidence="3 4">JCM 13002</strain>
    </source>
</reference>
<evidence type="ECO:0000313" key="3">
    <source>
        <dbReference type="EMBL" id="GAA1128908.1"/>
    </source>
</evidence>
<name>A0ABN1U8L2_9ACTN</name>
<sequence>MRSETEGTGMTHDGDDIDHRTAAQVFRAVLEQPEPEPPAVLPAVRAGGRRLRARRRLALAAGALVAVPVLAFAATLAVPGASGLRDLVGLDPADGRHPATQPSGYGMDQLDQVQARLHAALAAHLPPGYTAVLTGAGPTTFRLARADGGYTTIAAIMGTPLPPGSHAPSPCEPDNGRPVYATNCTFHTLPDGSTGWLYQSTPYTLTQFTVVTPQGKTTGLGTLPLANPPQGETGEPQPSKPMTPEDLNTLVSNPEVLAALTTVPLDTPR</sequence>
<evidence type="ECO:0000256" key="2">
    <source>
        <dbReference type="SAM" id="Phobius"/>
    </source>
</evidence>
<proteinExistence type="predicted"/>